<dbReference type="PANTHER" id="PTHR13205:SF15">
    <property type="entry name" value="DOLICHOL KINASE"/>
    <property type="match status" value="1"/>
</dbReference>
<feature type="compositionally biased region" description="Basic residues" evidence="10">
    <location>
        <begin position="586"/>
        <end position="595"/>
    </location>
</feature>
<evidence type="ECO:0000256" key="1">
    <source>
        <dbReference type="ARBA" id="ARBA00004477"/>
    </source>
</evidence>
<proteinExistence type="inferred from homology"/>
<dbReference type="InterPro" id="IPR032974">
    <property type="entry name" value="Polypren_kinase"/>
</dbReference>
<feature type="transmembrane region" description="Helical" evidence="11">
    <location>
        <begin position="182"/>
        <end position="201"/>
    </location>
</feature>
<accession>A0A4U0WQC0</accession>
<comment type="similarity">
    <text evidence="2">Belongs to the polyprenol kinase family.</text>
</comment>
<sequence length="1014" mass="111536">MLSDQPLSSLTPTIEIDDRLNSDELQQLRRFTRSPHPYHRRRKDPTSVSTDSSHGSPRSITLTPAYSDTELDPAQGDTDGRHRREASKTPSESGTEADDEGYTFVKALQAPPTKSRKGLRDTLEATEGSTPFLTPSVLEEEDTRLLQDYFRSHKKSVESRPTTDDETRKAKEKFTRRRRAELIRRLSEVALLGALGFVVLWRNSVWQDTWDWHQGSGTLGSQEAYNAHRCSAELLVHAAIILILFLLYPVRLLFHGHNVATSLLGSLYGIRIPSTFDPAPLLYPTLLPVYISLSLLPGSSKPLFPNMILSLSALPPQLFPAAGCTANSSFNVLHWFVALFPVLAAEYIQPFSKLHAAESRTTALSHSPGLSMETLTFLYPLHQALVPGLRYLTTTSLLPAELQLLSIGLINVLLLSESPQAIILSILLWIGGVGMFVACGHVLRWGVALARIPRWRLRRAGHIIKARNGFLKALGEGLQTKKRSLSLFSNKKEAEDSDADEDQPLIRKPIPGIREGLKLHIADGINQPFYNTQENATRSAIEPGEKTLFTDKCGHANGHATAALRQRRYTLPNLTNSYPPITTPRHSPKHTKSSVRHPFLSLTPTQATIRKWTYAAYVYVAVVLLIAFPIRLSVKERALQGHEPVGWALGYLFGDLQQFRFWVVTSDLGLDQWIPLPPILSTNLDQDLVNANAHGWADLVRKAVIGEANTRLLIAAYWLTVLSFGLLIVQRLTKNPQVEVDTRRKVFHGTIVLMLLPTIFIDPCFVALALGLVLTVFLLLDLLRASQLPPLSKPLSVFLTPYVDGRDLRGPVVVSHIFLLVGCAIPLWLSMASYTTLEPNLSPPSSSSPPSSPCDIDASDNPNDPWAGWNVPSRDLSMLAGVICVGLGDAAASLIGRRFGRRKWPWAGGKSIEGSAAFATAVTVGLVVGKLWLAAGWDNTPAKTMASEHGGHWSEVGVVRTLLVVGVRRIELGWIGKVVLCACGASFMEAVLTGGNDNVVVPVVLWLFVRGAGL</sequence>
<feature type="compositionally biased region" description="Polar residues" evidence="10">
    <location>
        <begin position="1"/>
        <end position="12"/>
    </location>
</feature>
<evidence type="ECO:0000256" key="3">
    <source>
        <dbReference type="ARBA" id="ARBA00012132"/>
    </source>
</evidence>
<feature type="transmembrane region" description="Helical" evidence="11">
    <location>
        <begin position="422"/>
        <end position="449"/>
    </location>
</feature>
<keyword evidence="8 11" id="KW-1133">Transmembrane helix</keyword>
<evidence type="ECO:0000256" key="9">
    <source>
        <dbReference type="ARBA" id="ARBA00023136"/>
    </source>
</evidence>
<keyword evidence="6" id="KW-0418">Kinase</keyword>
<feature type="transmembrane region" description="Helical" evidence="11">
    <location>
        <begin position="614"/>
        <end position="634"/>
    </location>
</feature>
<feature type="transmembrane region" description="Helical" evidence="11">
    <location>
        <begin position="812"/>
        <end position="834"/>
    </location>
</feature>
<dbReference type="PANTHER" id="PTHR13205">
    <property type="entry name" value="TRANSMEMBRANE PROTEIN 15-RELATED"/>
    <property type="match status" value="1"/>
</dbReference>
<feature type="region of interest" description="Disordered" evidence="10">
    <location>
        <begin position="575"/>
        <end position="595"/>
    </location>
</feature>
<evidence type="ECO:0000256" key="10">
    <source>
        <dbReference type="SAM" id="MobiDB-lite"/>
    </source>
</evidence>
<evidence type="ECO:0000256" key="2">
    <source>
        <dbReference type="ARBA" id="ARBA00010794"/>
    </source>
</evidence>
<feature type="transmembrane region" description="Helical" evidence="11">
    <location>
        <begin position="876"/>
        <end position="895"/>
    </location>
</feature>
<dbReference type="EMBL" id="NAJN01001124">
    <property type="protein sequence ID" value="TKA65582.1"/>
    <property type="molecule type" value="Genomic_DNA"/>
</dbReference>
<feature type="compositionally biased region" description="Polar residues" evidence="10">
    <location>
        <begin position="46"/>
        <end position="66"/>
    </location>
</feature>
<comment type="subcellular location">
    <subcellularLocation>
        <location evidence="1">Endoplasmic reticulum membrane</location>
        <topology evidence="1">Multi-pass membrane protein</topology>
    </subcellularLocation>
</comment>
<dbReference type="GO" id="GO:0004168">
    <property type="term" value="F:dolichol kinase activity"/>
    <property type="evidence" value="ECO:0007669"/>
    <property type="project" value="UniProtKB-EC"/>
</dbReference>
<name>A0A4U0WQC0_9PEZI</name>
<keyword evidence="5 11" id="KW-0812">Transmembrane</keyword>
<feature type="transmembrane region" description="Helical" evidence="11">
    <location>
        <begin position="712"/>
        <end position="733"/>
    </location>
</feature>
<dbReference type="AlphaFoldDB" id="A0A4U0WQC0"/>
<evidence type="ECO:0000256" key="6">
    <source>
        <dbReference type="ARBA" id="ARBA00022777"/>
    </source>
</evidence>
<keyword evidence="9 11" id="KW-0472">Membrane</keyword>
<dbReference type="STRING" id="331657.A0A4U0WQC0"/>
<keyword evidence="4" id="KW-0808">Transferase</keyword>
<evidence type="ECO:0000256" key="5">
    <source>
        <dbReference type="ARBA" id="ARBA00022692"/>
    </source>
</evidence>
<comment type="caution">
    <text evidence="12">The sequence shown here is derived from an EMBL/GenBank/DDBJ whole genome shotgun (WGS) entry which is preliminary data.</text>
</comment>
<reference evidence="12 13" key="1">
    <citation type="submission" date="2017-03" db="EMBL/GenBank/DDBJ databases">
        <title>Genomes of endolithic fungi from Antarctica.</title>
        <authorList>
            <person name="Coleine C."/>
            <person name="Masonjones S."/>
            <person name="Stajich J.E."/>
        </authorList>
    </citation>
    <scope>NUCLEOTIDE SEQUENCE [LARGE SCALE GENOMIC DNA]</scope>
    <source>
        <strain evidence="12 13">CCFEE 5187</strain>
    </source>
</reference>
<keyword evidence="13" id="KW-1185">Reference proteome</keyword>
<dbReference type="OrthoDB" id="377083at2759"/>
<feature type="transmembrane region" description="Helical" evidence="11">
    <location>
        <begin position="916"/>
        <end position="937"/>
    </location>
</feature>
<feature type="transmembrane region" description="Helical" evidence="11">
    <location>
        <begin position="767"/>
        <end position="783"/>
    </location>
</feature>
<organism evidence="12 13">
    <name type="scientific">Cryomyces minteri</name>
    <dbReference type="NCBI Taxonomy" id="331657"/>
    <lineage>
        <taxon>Eukaryota</taxon>
        <taxon>Fungi</taxon>
        <taxon>Dikarya</taxon>
        <taxon>Ascomycota</taxon>
        <taxon>Pezizomycotina</taxon>
        <taxon>Dothideomycetes</taxon>
        <taxon>Dothideomycetes incertae sedis</taxon>
        <taxon>Cryomyces</taxon>
    </lineage>
</organism>
<feature type="transmembrane region" description="Helical" evidence="11">
    <location>
        <begin position="234"/>
        <end position="254"/>
    </location>
</feature>
<gene>
    <name evidence="12" type="ORF">B0A49_11885</name>
</gene>
<evidence type="ECO:0000256" key="7">
    <source>
        <dbReference type="ARBA" id="ARBA00022824"/>
    </source>
</evidence>
<dbReference type="GO" id="GO:0005789">
    <property type="term" value="C:endoplasmic reticulum membrane"/>
    <property type="evidence" value="ECO:0007669"/>
    <property type="project" value="UniProtKB-SubCell"/>
</dbReference>
<evidence type="ECO:0000313" key="13">
    <source>
        <dbReference type="Proteomes" id="UP000308768"/>
    </source>
</evidence>
<protein>
    <recommendedName>
        <fullName evidence="3">dolichol kinase</fullName>
        <ecNumber evidence="3">2.7.1.108</ecNumber>
    </recommendedName>
</protein>
<feature type="compositionally biased region" description="Basic residues" evidence="10">
    <location>
        <begin position="30"/>
        <end position="43"/>
    </location>
</feature>
<feature type="region of interest" description="Disordered" evidence="10">
    <location>
        <begin position="1"/>
        <end position="130"/>
    </location>
</feature>
<evidence type="ECO:0000313" key="12">
    <source>
        <dbReference type="EMBL" id="TKA65582.1"/>
    </source>
</evidence>
<dbReference type="GO" id="GO:0043048">
    <property type="term" value="P:dolichyl monophosphate biosynthetic process"/>
    <property type="evidence" value="ECO:0007669"/>
    <property type="project" value="TreeGrafter"/>
</dbReference>
<keyword evidence="7" id="KW-0256">Endoplasmic reticulum</keyword>
<dbReference type="EC" id="2.7.1.108" evidence="3"/>
<evidence type="ECO:0000256" key="4">
    <source>
        <dbReference type="ARBA" id="ARBA00022679"/>
    </source>
</evidence>
<dbReference type="Proteomes" id="UP000308768">
    <property type="component" value="Unassembled WGS sequence"/>
</dbReference>
<evidence type="ECO:0000256" key="11">
    <source>
        <dbReference type="SAM" id="Phobius"/>
    </source>
</evidence>
<feature type="region of interest" description="Disordered" evidence="10">
    <location>
        <begin position="840"/>
        <end position="859"/>
    </location>
</feature>
<evidence type="ECO:0000256" key="8">
    <source>
        <dbReference type="ARBA" id="ARBA00022989"/>
    </source>
</evidence>